<sequence length="176" mass="20550">LHPFKLYTRSLQNRYLNRINPQLLAINAFLGTHAQELAQSASANQRLDCTSYHIHSETQFISTPNRSKFGLGTLLVGPRDTPTLRSKYLIHLGQQDLMTHTRQSQTHKQTPIFILECMFRIHEHKHLSPLFPARQILHDLHSPILQDWLLRTRGGRQYVSLQYQRYAHVPRSCHAR</sequence>
<feature type="non-terminal residue" evidence="1">
    <location>
        <position position="1"/>
    </location>
</feature>
<reference evidence="1" key="1">
    <citation type="journal article" date="2020" name="Stud. Mycol.">
        <title>101 Dothideomycetes genomes: a test case for predicting lifestyles and emergence of pathogens.</title>
        <authorList>
            <person name="Haridas S."/>
            <person name="Albert R."/>
            <person name="Binder M."/>
            <person name="Bloem J."/>
            <person name="Labutti K."/>
            <person name="Salamov A."/>
            <person name="Andreopoulos B."/>
            <person name="Baker S."/>
            <person name="Barry K."/>
            <person name="Bills G."/>
            <person name="Bluhm B."/>
            <person name="Cannon C."/>
            <person name="Castanera R."/>
            <person name="Culley D."/>
            <person name="Daum C."/>
            <person name="Ezra D."/>
            <person name="Gonzalez J."/>
            <person name="Henrissat B."/>
            <person name="Kuo A."/>
            <person name="Liang C."/>
            <person name="Lipzen A."/>
            <person name="Lutzoni F."/>
            <person name="Magnuson J."/>
            <person name="Mondo S."/>
            <person name="Nolan M."/>
            <person name="Ohm R."/>
            <person name="Pangilinan J."/>
            <person name="Park H.-J."/>
            <person name="Ramirez L."/>
            <person name="Alfaro M."/>
            <person name="Sun H."/>
            <person name="Tritt A."/>
            <person name="Yoshinaga Y."/>
            <person name="Zwiers L.-H."/>
            <person name="Turgeon B."/>
            <person name="Goodwin S."/>
            <person name="Spatafora J."/>
            <person name="Crous P."/>
            <person name="Grigoriev I."/>
        </authorList>
    </citation>
    <scope>NUCLEOTIDE SEQUENCE</scope>
    <source>
        <strain evidence="1">CBS 207.26</strain>
    </source>
</reference>
<protein>
    <submittedName>
        <fullName evidence="1">Uncharacterized protein</fullName>
    </submittedName>
</protein>
<name>A0A6A6E025_9PEZI</name>
<dbReference type="AlphaFoldDB" id="A0A6A6E025"/>
<gene>
    <name evidence="1" type="ORF">K469DRAFT_781096</name>
</gene>
<dbReference type="Proteomes" id="UP000800200">
    <property type="component" value="Unassembled WGS sequence"/>
</dbReference>
<proteinExistence type="predicted"/>
<accession>A0A6A6E025</accession>
<evidence type="ECO:0000313" key="2">
    <source>
        <dbReference type="Proteomes" id="UP000800200"/>
    </source>
</evidence>
<evidence type="ECO:0000313" key="1">
    <source>
        <dbReference type="EMBL" id="KAF2184603.1"/>
    </source>
</evidence>
<dbReference type="EMBL" id="ML994637">
    <property type="protein sequence ID" value="KAF2184603.1"/>
    <property type="molecule type" value="Genomic_DNA"/>
</dbReference>
<keyword evidence="2" id="KW-1185">Reference proteome</keyword>
<organism evidence="1 2">
    <name type="scientific">Zopfia rhizophila CBS 207.26</name>
    <dbReference type="NCBI Taxonomy" id="1314779"/>
    <lineage>
        <taxon>Eukaryota</taxon>
        <taxon>Fungi</taxon>
        <taxon>Dikarya</taxon>
        <taxon>Ascomycota</taxon>
        <taxon>Pezizomycotina</taxon>
        <taxon>Dothideomycetes</taxon>
        <taxon>Dothideomycetes incertae sedis</taxon>
        <taxon>Zopfiaceae</taxon>
        <taxon>Zopfia</taxon>
    </lineage>
</organism>